<dbReference type="Proteomes" id="UP000650224">
    <property type="component" value="Unassembled WGS sequence"/>
</dbReference>
<organism evidence="1 2">
    <name type="scientific">Corynebacterium gallinarum</name>
    <dbReference type="NCBI Taxonomy" id="2762214"/>
    <lineage>
        <taxon>Bacteria</taxon>
        <taxon>Bacillati</taxon>
        <taxon>Actinomycetota</taxon>
        <taxon>Actinomycetes</taxon>
        <taxon>Mycobacteriales</taxon>
        <taxon>Corynebacteriaceae</taxon>
        <taxon>Corynebacterium</taxon>
    </lineage>
</organism>
<reference evidence="1 2" key="1">
    <citation type="submission" date="2020-08" db="EMBL/GenBank/DDBJ databases">
        <title>A Genomic Blueprint of the Chicken Gut Microbiome.</title>
        <authorList>
            <person name="Gilroy R."/>
            <person name="Ravi A."/>
            <person name="Getino M."/>
            <person name="Pursley I."/>
            <person name="Horton D.L."/>
            <person name="Alikhan N.-F."/>
            <person name="Baker D."/>
            <person name="Gharbi K."/>
            <person name="Hall N."/>
            <person name="Watson M."/>
            <person name="Adriaenssens E.M."/>
            <person name="Foster-Nyarko E."/>
            <person name="Jarju S."/>
            <person name="Secka A."/>
            <person name="Antonio M."/>
            <person name="Oren A."/>
            <person name="Chaudhuri R."/>
            <person name="La Ragione R.M."/>
            <person name="Hildebrand F."/>
            <person name="Pallen M.J."/>
        </authorList>
    </citation>
    <scope>NUCLEOTIDE SEQUENCE [LARGE SCALE GENOMIC DNA]</scope>
    <source>
        <strain evidence="1 2">Sa1YVA5</strain>
    </source>
</reference>
<name>A0A8I0LCJ5_9CORY</name>
<dbReference type="EMBL" id="JACSPR010000006">
    <property type="protein sequence ID" value="MBD8030481.1"/>
    <property type="molecule type" value="Genomic_DNA"/>
</dbReference>
<evidence type="ECO:0000313" key="1">
    <source>
        <dbReference type="EMBL" id="MBD8030481.1"/>
    </source>
</evidence>
<keyword evidence="2" id="KW-1185">Reference proteome</keyword>
<gene>
    <name evidence="1" type="ORF">H9627_09150</name>
</gene>
<accession>A0A8I0LCJ5</accession>
<proteinExistence type="predicted"/>
<evidence type="ECO:0000313" key="2">
    <source>
        <dbReference type="Proteomes" id="UP000650224"/>
    </source>
</evidence>
<comment type="caution">
    <text evidence="1">The sequence shown here is derived from an EMBL/GenBank/DDBJ whole genome shotgun (WGS) entry which is preliminary data.</text>
</comment>
<protein>
    <submittedName>
        <fullName evidence="1">YbjN domain-containing protein</fullName>
    </submittedName>
</protein>
<sequence>MVQIIPRAEVTAERIVELLRGERVEAELCDTGSGIGVYIPATHFDIVIHTGDWLIAKATWVGELTTDDYVRCLVALNAANNAGPMPKFSIDTPPEHPASLVSVLKADEGPLEVSASLVYPIGDGVSVTQLKSFLAEVLNTGIRLTRELHALYPERSPRQPGESFHIGVGDATPADRVTPRRVEQWFAAQGVDGVAYDPDTRCISLSMDEMPVDVDFEDPEVLQVQASMLLPGNPDAQEDIDATAFLHLCNRANLDSWLSTIAMIKQHDLLGILSHVAIPVRAGLNDSQLDQALNGGVVGATAQMRAVLHQLN</sequence>
<dbReference type="RefSeq" id="WP_191733740.1">
    <property type="nucleotide sequence ID" value="NZ_JACSPR010000006.1"/>
</dbReference>
<dbReference type="AlphaFoldDB" id="A0A8I0LCJ5"/>